<feature type="domain" description="EGF-like" evidence="13">
    <location>
        <begin position="1062"/>
        <end position="1098"/>
    </location>
</feature>
<dbReference type="Pfam" id="PF01453">
    <property type="entry name" value="B_lectin"/>
    <property type="match status" value="2"/>
</dbReference>
<sequence>MWIESESMVTPFYPWRLKRGMARSISFTSKTCIFIFLIICYVPFCCARDTITLNASISDGETIISAGEIFELGFFNPVKGSVRRYLGIWYYKSDPKTVVWVANRDNPLFNTNGVSGIGEDGNLVLFDGNKDSVWSTNLTNLGSSKLMVKLLDSGNLVLGKEDDQDSGSFKFIWESFQNPTDTFLAGMKMNENLILTSWESPFNPADGDFQFQQEDNQYIIKREQSSYYFKSGVSGNFMSDDFLPIVSTLLSYGSSFYPETSIQNRTNMRLVINSNGTLQHFTRLAESAAWDSNWWEPRDRCSVFRTCGDSAICYPNNGLRCRCLPGFEPVSPESWSAGENSEGCRIKMPLCGSKQKALNFLPLEVIKVGKPEKNFKTNSEKQCREVCLKDCSCQAYSFTENTTCWIWKKLDNIQEGNTDGGRGIFLRQHNAGVNQTNQDGGFYETITRIKQWPLVIGVTVFASVTALVFPIVYIYTRKRKVEKQDRTSDLPLRFYDGQRHVKDLIDSEGLNDEDKKGIDLPFFDFESILAATDNFSEANKLGKGGFGPVYKGNFPGGQEIAVKRLSRISGQGDEKILLYEFMPNRSLDCFIFDPNLGELLDWEIRFNIILGIARGLLYLHQDSRLRIIHRDMKTSNILLDEEMNPKISDFGLARIFEGKQTEGRTNRVVGTYGYMSPEYALDGFFSVKSDVFSFGVVILEIISGKKNTGFYNTQEALSLLGYAWRLWQEDKALDLMDQRLGAGFKSRTHEILKCINGNVKEDFPYPYLTILPYNQPALLWIFGIIRCRIPHIFSFGIRLFGVSVQCHFFNNASKDNEGETLVSLGKTFELGFFTPNGSSDDRRYVGIWYYGSQTETVVWVANRDSPILDDSGVFATTEDGNLRVFDGSGRTYWSTDLGNSSSVKRTVKLMDSGNLVVSDEDHKSHLARTLWQSFDNPTDTFLPGMKMDDRMVLSSWRSFDDPTPGNFTFQLDQEEENQFIIWNRSMKYWKSSVSGKFIGSDEIPSTMSYLLSNFTSSVHNETVPYLNSSLYSDTRMIMSFSGQAQYFKWNSLKVWALIWAEPRDRCSVYNSCGNFGSCNSNNKLMCKCLPGFEPSFQEKWNREDFSGGCSRKSKICGKNAEGDTFLRLNLMNVGNPDSQFNAKNETECKLECLNNCQCQAYSYRGVQITQRGVTGSSSACLIWSEDINNLQEEYQDGGSLFVRVAGSDIETIPRNCETCGTNMIPYPLSTGPKCGDTMYFNFHCNITSGQVSFEAPGGVYRVTRINPETQKFVIQTNNEENCEGGNLRDKFLKLDQSSPFHVTGWCDVDSLTGRAEVEISWDRPPEPMCSSSEDCKSWPNSSCNKTGDGKTRCLCNGSFQWNSLSLNCTEGVKKRKVSLSLIIALASMSIVILVFLTIILYIYFKKRRVAKGQGNRRNIPRNLALHLCDSERRVKDLIDSGRYKEDDRKGSVKGVLGLFTRVQFQEDKKLL</sequence>
<keyword evidence="2" id="KW-0723">Serine/threonine-protein kinase</keyword>
<protein>
    <recommendedName>
        <fullName evidence="1">non-specific serine/threonine protein kinase</fullName>
        <ecNumber evidence="1">2.7.11.1</ecNumber>
    </recommendedName>
</protein>
<comment type="caution">
    <text evidence="10">Lacks conserved residue(s) required for the propagation of feature annotation.</text>
</comment>
<evidence type="ECO:0000256" key="10">
    <source>
        <dbReference type="PROSITE-ProRule" id="PRU00076"/>
    </source>
</evidence>
<keyword evidence="4" id="KW-0547">Nucleotide-binding</keyword>
<feature type="transmembrane region" description="Helical" evidence="11">
    <location>
        <begin position="452"/>
        <end position="476"/>
    </location>
</feature>
<keyword evidence="6" id="KW-1015">Disulfide bond</keyword>
<dbReference type="Pfam" id="PF00954">
    <property type="entry name" value="S_locus_glycop"/>
    <property type="match status" value="2"/>
</dbReference>
<dbReference type="PROSITE" id="PS50026">
    <property type="entry name" value="EGF_3"/>
    <property type="match status" value="2"/>
</dbReference>
<dbReference type="EMBL" id="JAJSOW010000102">
    <property type="protein sequence ID" value="KAI9177584.1"/>
    <property type="molecule type" value="Genomic_DNA"/>
</dbReference>
<dbReference type="PROSITE" id="PS50948">
    <property type="entry name" value="PAN"/>
    <property type="match status" value="2"/>
</dbReference>
<dbReference type="SMART" id="SM00108">
    <property type="entry name" value="B_lectin"/>
    <property type="match status" value="2"/>
</dbReference>
<gene>
    <name evidence="16" type="ORF">LWI28_016946</name>
</gene>
<dbReference type="PROSITE" id="PS00108">
    <property type="entry name" value="PROTEIN_KINASE_ST"/>
    <property type="match status" value="1"/>
</dbReference>
<dbReference type="Pfam" id="PF00069">
    <property type="entry name" value="Pkinase"/>
    <property type="match status" value="1"/>
</dbReference>
<feature type="domain" description="Apple" evidence="15">
    <location>
        <begin position="351"/>
        <end position="431"/>
    </location>
</feature>
<dbReference type="Proteomes" id="UP001064489">
    <property type="component" value="Chromosome 5"/>
</dbReference>
<dbReference type="SMART" id="SM00220">
    <property type="entry name" value="S_TKc"/>
    <property type="match status" value="1"/>
</dbReference>
<comment type="caution">
    <text evidence="16">The sequence shown here is derived from an EMBL/GenBank/DDBJ whole genome shotgun (WGS) entry which is preliminary data.</text>
</comment>
<evidence type="ECO:0000256" key="11">
    <source>
        <dbReference type="SAM" id="Phobius"/>
    </source>
</evidence>
<dbReference type="InterPro" id="IPR000858">
    <property type="entry name" value="S_locus_glycoprot_dom"/>
</dbReference>
<dbReference type="InterPro" id="IPR003609">
    <property type="entry name" value="Pan_app"/>
</dbReference>
<evidence type="ECO:0000259" key="14">
    <source>
        <dbReference type="PROSITE" id="PS50927"/>
    </source>
</evidence>
<keyword evidence="10" id="KW-0245">EGF-like domain</keyword>
<feature type="domain" description="Bulb-type lectin" evidence="14">
    <location>
        <begin position="806"/>
        <end position="930"/>
    </location>
</feature>
<dbReference type="CDD" id="cd01098">
    <property type="entry name" value="PAN_AP_plant"/>
    <property type="match status" value="2"/>
</dbReference>
<evidence type="ECO:0000256" key="8">
    <source>
        <dbReference type="ARBA" id="ARBA00047899"/>
    </source>
</evidence>
<keyword evidence="7" id="KW-0325">Glycoprotein</keyword>
<evidence type="ECO:0000256" key="6">
    <source>
        <dbReference type="ARBA" id="ARBA00023157"/>
    </source>
</evidence>
<dbReference type="GO" id="GO:0005524">
    <property type="term" value="F:ATP binding"/>
    <property type="evidence" value="ECO:0007669"/>
    <property type="project" value="InterPro"/>
</dbReference>
<keyword evidence="11" id="KW-0472">Membrane</keyword>
<evidence type="ECO:0000256" key="2">
    <source>
        <dbReference type="ARBA" id="ARBA00022527"/>
    </source>
</evidence>
<feature type="domain" description="Protein kinase" evidence="12">
    <location>
        <begin position="458"/>
        <end position="768"/>
    </location>
</feature>
<keyword evidence="3" id="KW-0732">Signal</keyword>
<keyword evidence="5" id="KW-0418">Kinase</keyword>
<dbReference type="FunFam" id="2.90.10.10:FF:000005">
    <property type="entry name" value="G-type lectin S-receptor-like serine/threonine-protein kinase"/>
    <property type="match status" value="2"/>
</dbReference>
<dbReference type="PROSITE" id="PS50011">
    <property type="entry name" value="PROTEIN_KINASE_DOM"/>
    <property type="match status" value="1"/>
</dbReference>
<evidence type="ECO:0000256" key="9">
    <source>
        <dbReference type="ARBA" id="ARBA00048679"/>
    </source>
</evidence>
<dbReference type="SUPFAM" id="SSF51110">
    <property type="entry name" value="alpha-D-mannose-specific plant lectins"/>
    <property type="match status" value="2"/>
</dbReference>
<dbReference type="SUPFAM" id="SSF56112">
    <property type="entry name" value="Protein kinase-like (PK-like)"/>
    <property type="match status" value="1"/>
</dbReference>
<evidence type="ECO:0000256" key="5">
    <source>
        <dbReference type="ARBA" id="ARBA00022777"/>
    </source>
</evidence>
<evidence type="ECO:0000256" key="4">
    <source>
        <dbReference type="ARBA" id="ARBA00022741"/>
    </source>
</evidence>
<keyword evidence="17" id="KW-1185">Reference proteome</keyword>
<feature type="domain" description="EGF-like" evidence="13">
    <location>
        <begin position="297"/>
        <end position="333"/>
    </location>
</feature>
<keyword evidence="11" id="KW-0812">Transmembrane</keyword>
<evidence type="ECO:0000313" key="16">
    <source>
        <dbReference type="EMBL" id="KAI9177584.1"/>
    </source>
</evidence>
<feature type="domain" description="Apple" evidence="15">
    <location>
        <begin position="1116"/>
        <end position="1205"/>
    </location>
</feature>
<name>A0AAD5J097_ACENE</name>
<evidence type="ECO:0000259" key="15">
    <source>
        <dbReference type="PROSITE" id="PS50948"/>
    </source>
</evidence>
<dbReference type="Pfam" id="PF08276">
    <property type="entry name" value="PAN_2"/>
    <property type="match status" value="2"/>
</dbReference>
<evidence type="ECO:0000256" key="1">
    <source>
        <dbReference type="ARBA" id="ARBA00012513"/>
    </source>
</evidence>
<dbReference type="PROSITE" id="PS50927">
    <property type="entry name" value="BULB_LECTIN"/>
    <property type="match status" value="2"/>
</dbReference>
<organism evidence="16 17">
    <name type="scientific">Acer negundo</name>
    <name type="common">Box elder</name>
    <dbReference type="NCBI Taxonomy" id="4023"/>
    <lineage>
        <taxon>Eukaryota</taxon>
        <taxon>Viridiplantae</taxon>
        <taxon>Streptophyta</taxon>
        <taxon>Embryophyta</taxon>
        <taxon>Tracheophyta</taxon>
        <taxon>Spermatophyta</taxon>
        <taxon>Magnoliopsida</taxon>
        <taxon>eudicotyledons</taxon>
        <taxon>Gunneridae</taxon>
        <taxon>Pentapetalae</taxon>
        <taxon>rosids</taxon>
        <taxon>malvids</taxon>
        <taxon>Sapindales</taxon>
        <taxon>Sapindaceae</taxon>
        <taxon>Hippocastanoideae</taxon>
        <taxon>Acereae</taxon>
        <taxon>Acer</taxon>
    </lineage>
</organism>
<feature type="transmembrane region" description="Helical" evidence="11">
    <location>
        <begin position="21"/>
        <end position="44"/>
    </location>
</feature>
<dbReference type="FunFam" id="3.30.200.20:FF:001858">
    <property type="entry name" value="Uncharacterized protein"/>
    <property type="match status" value="1"/>
</dbReference>
<evidence type="ECO:0000256" key="7">
    <source>
        <dbReference type="ARBA" id="ARBA00023180"/>
    </source>
</evidence>
<keyword evidence="11" id="KW-1133">Transmembrane helix</keyword>
<comment type="catalytic activity">
    <reaction evidence="8">
        <text>L-threonyl-[protein] + ATP = O-phospho-L-threonyl-[protein] + ADP + H(+)</text>
        <dbReference type="Rhea" id="RHEA:46608"/>
        <dbReference type="Rhea" id="RHEA-COMP:11060"/>
        <dbReference type="Rhea" id="RHEA-COMP:11605"/>
        <dbReference type="ChEBI" id="CHEBI:15378"/>
        <dbReference type="ChEBI" id="CHEBI:30013"/>
        <dbReference type="ChEBI" id="CHEBI:30616"/>
        <dbReference type="ChEBI" id="CHEBI:61977"/>
        <dbReference type="ChEBI" id="CHEBI:456216"/>
        <dbReference type="EC" id="2.7.11.1"/>
    </reaction>
</comment>
<dbReference type="Gene3D" id="3.30.200.20">
    <property type="entry name" value="Phosphorylase Kinase, domain 1"/>
    <property type="match status" value="1"/>
</dbReference>
<dbReference type="InterPro" id="IPR001480">
    <property type="entry name" value="Bulb-type_lectin_dom"/>
</dbReference>
<evidence type="ECO:0000256" key="3">
    <source>
        <dbReference type="ARBA" id="ARBA00022729"/>
    </source>
</evidence>
<evidence type="ECO:0000259" key="13">
    <source>
        <dbReference type="PROSITE" id="PS50026"/>
    </source>
</evidence>
<dbReference type="CDD" id="cd00028">
    <property type="entry name" value="B_lectin"/>
    <property type="match status" value="2"/>
</dbReference>
<dbReference type="InterPro" id="IPR008271">
    <property type="entry name" value="Ser/Thr_kinase_AS"/>
</dbReference>
<feature type="transmembrane region" description="Helical" evidence="11">
    <location>
        <begin position="1381"/>
        <end position="1404"/>
    </location>
</feature>
<dbReference type="InterPro" id="IPR000742">
    <property type="entry name" value="EGF"/>
</dbReference>
<dbReference type="SMART" id="SM00473">
    <property type="entry name" value="PAN_AP"/>
    <property type="match status" value="2"/>
</dbReference>
<dbReference type="InterPro" id="IPR011009">
    <property type="entry name" value="Kinase-like_dom_sf"/>
</dbReference>
<reference evidence="16" key="2">
    <citation type="submission" date="2023-02" db="EMBL/GenBank/DDBJ databases">
        <authorList>
            <person name="Swenson N.G."/>
            <person name="Wegrzyn J.L."/>
            <person name="Mcevoy S.L."/>
        </authorList>
    </citation>
    <scope>NUCLEOTIDE SEQUENCE</scope>
    <source>
        <strain evidence="16">91603</strain>
        <tissue evidence="16">Leaf</tissue>
    </source>
</reference>
<dbReference type="FunFam" id="2.90.10.30:FF:000003">
    <property type="entry name" value="Os04g0303100 protein"/>
    <property type="match status" value="2"/>
</dbReference>
<dbReference type="GO" id="GO:0004674">
    <property type="term" value="F:protein serine/threonine kinase activity"/>
    <property type="evidence" value="ECO:0007669"/>
    <property type="project" value="UniProtKB-KW"/>
</dbReference>
<feature type="domain" description="Bulb-type lectin" evidence="14">
    <location>
        <begin position="48"/>
        <end position="171"/>
    </location>
</feature>
<dbReference type="EC" id="2.7.11.1" evidence="1"/>
<dbReference type="Gene3D" id="2.90.10.10">
    <property type="entry name" value="Bulb-type lectin domain"/>
    <property type="match status" value="2"/>
</dbReference>
<dbReference type="Gene3D" id="1.10.510.10">
    <property type="entry name" value="Transferase(Phosphotransferase) domain 1"/>
    <property type="match status" value="1"/>
</dbReference>
<comment type="catalytic activity">
    <reaction evidence="9">
        <text>L-seryl-[protein] + ATP = O-phospho-L-seryl-[protein] + ADP + H(+)</text>
        <dbReference type="Rhea" id="RHEA:17989"/>
        <dbReference type="Rhea" id="RHEA-COMP:9863"/>
        <dbReference type="Rhea" id="RHEA-COMP:11604"/>
        <dbReference type="ChEBI" id="CHEBI:15378"/>
        <dbReference type="ChEBI" id="CHEBI:29999"/>
        <dbReference type="ChEBI" id="CHEBI:30616"/>
        <dbReference type="ChEBI" id="CHEBI:83421"/>
        <dbReference type="ChEBI" id="CHEBI:456216"/>
        <dbReference type="EC" id="2.7.11.1"/>
    </reaction>
</comment>
<evidence type="ECO:0000313" key="17">
    <source>
        <dbReference type="Proteomes" id="UP001064489"/>
    </source>
</evidence>
<dbReference type="InterPro" id="IPR000719">
    <property type="entry name" value="Prot_kinase_dom"/>
</dbReference>
<dbReference type="PANTHER" id="PTHR32444">
    <property type="entry name" value="BULB-TYPE LECTIN DOMAIN-CONTAINING PROTEIN"/>
    <property type="match status" value="1"/>
</dbReference>
<evidence type="ECO:0000259" key="12">
    <source>
        <dbReference type="PROSITE" id="PS50011"/>
    </source>
</evidence>
<dbReference type="InterPro" id="IPR036426">
    <property type="entry name" value="Bulb-type_lectin_dom_sf"/>
</dbReference>
<reference evidence="16" key="1">
    <citation type="journal article" date="2022" name="Plant J.">
        <title>Strategies of tolerance reflected in two North American maple genomes.</title>
        <authorList>
            <person name="McEvoy S.L."/>
            <person name="Sezen U.U."/>
            <person name="Trouern-Trend A."/>
            <person name="McMahon S.M."/>
            <person name="Schaberg P.G."/>
            <person name="Yang J."/>
            <person name="Wegrzyn J.L."/>
            <person name="Swenson N.G."/>
        </authorList>
    </citation>
    <scope>NUCLEOTIDE SEQUENCE</scope>
    <source>
        <strain evidence="16">91603</strain>
    </source>
</reference>
<dbReference type="PANTHER" id="PTHR32444:SF235">
    <property type="entry name" value="OS01G0783900 PROTEIN"/>
    <property type="match status" value="1"/>
</dbReference>
<proteinExistence type="predicted"/>
<dbReference type="FunFam" id="1.10.510.10:FF:000060">
    <property type="entry name" value="G-type lectin S-receptor-like serine/threonine-protein kinase"/>
    <property type="match status" value="1"/>
</dbReference>
<accession>A0AAD5J097</accession>
<keyword evidence="5" id="KW-0808">Transferase</keyword>
<dbReference type="GO" id="GO:0048544">
    <property type="term" value="P:recognition of pollen"/>
    <property type="evidence" value="ECO:0007669"/>
    <property type="project" value="InterPro"/>
</dbReference>